<dbReference type="Proteomes" id="UP000317043">
    <property type="component" value="Unassembled WGS sequence"/>
</dbReference>
<sequence length="164" mass="17516">MTQPQLDPLIGEATKRAAVAWIDAAGTETALWCLWSDDALLVVCGPGEQADPGFTDGGRCRVRMRGDHGGRIVGFTAAVQRIEPDAPLWEAVSAALAAKRLNSPAGDTVARWATDNGVWRLVPDPTPDQAGPGLPTESLAAAPRPTPAARPVRKPFRLHRVKKR</sequence>
<feature type="region of interest" description="Disordered" evidence="1">
    <location>
        <begin position="123"/>
        <end position="164"/>
    </location>
</feature>
<keyword evidence="3" id="KW-1185">Reference proteome</keyword>
<accession>A0A543AU51</accession>
<name>A0A543AU51_9ACTN</name>
<evidence type="ECO:0000256" key="1">
    <source>
        <dbReference type="SAM" id="MobiDB-lite"/>
    </source>
</evidence>
<comment type="caution">
    <text evidence="2">The sequence shown here is derived from an EMBL/GenBank/DDBJ whole genome shotgun (WGS) entry which is preliminary data.</text>
</comment>
<dbReference type="InParanoid" id="A0A543AU51"/>
<gene>
    <name evidence="2" type="ORF">FB566_1642</name>
</gene>
<evidence type="ECO:0000313" key="3">
    <source>
        <dbReference type="Proteomes" id="UP000317043"/>
    </source>
</evidence>
<evidence type="ECO:0000313" key="2">
    <source>
        <dbReference type="EMBL" id="TQL76122.1"/>
    </source>
</evidence>
<dbReference type="RefSeq" id="WP_142037049.1">
    <property type="nucleotide sequence ID" value="NZ_JBHTGS010000001.1"/>
</dbReference>
<dbReference type="OrthoDB" id="3687464at2"/>
<organism evidence="2 3">
    <name type="scientific">Stackebrandtia endophytica</name>
    <dbReference type="NCBI Taxonomy" id="1496996"/>
    <lineage>
        <taxon>Bacteria</taxon>
        <taxon>Bacillati</taxon>
        <taxon>Actinomycetota</taxon>
        <taxon>Actinomycetes</taxon>
        <taxon>Glycomycetales</taxon>
        <taxon>Glycomycetaceae</taxon>
        <taxon>Stackebrandtia</taxon>
    </lineage>
</organism>
<feature type="compositionally biased region" description="Low complexity" evidence="1">
    <location>
        <begin position="140"/>
        <end position="150"/>
    </location>
</feature>
<reference evidence="2 3" key="1">
    <citation type="submission" date="2019-06" db="EMBL/GenBank/DDBJ databases">
        <title>Sequencing the genomes of 1000 actinobacteria strains.</title>
        <authorList>
            <person name="Klenk H.-P."/>
        </authorList>
    </citation>
    <scope>NUCLEOTIDE SEQUENCE [LARGE SCALE GENOMIC DNA]</scope>
    <source>
        <strain evidence="2 3">DSM 45928</strain>
    </source>
</reference>
<feature type="compositionally biased region" description="Basic residues" evidence="1">
    <location>
        <begin position="151"/>
        <end position="164"/>
    </location>
</feature>
<dbReference type="AlphaFoldDB" id="A0A543AU51"/>
<proteinExistence type="predicted"/>
<dbReference type="EMBL" id="VFOW01000001">
    <property type="protein sequence ID" value="TQL76122.1"/>
    <property type="molecule type" value="Genomic_DNA"/>
</dbReference>
<protein>
    <submittedName>
        <fullName evidence="2">Uncharacterized protein</fullName>
    </submittedName>
</protein>